<feature type="domain" description="STAS" evidence="3">
    <location>
        <begin position="3"/>
        <end position="103"/>
    </location>
</feature>
<dbReference type="InterPro" id="IPR003658">
    <property type="entry name" value="Anti-sigma_ant"/>
</dbReference>
<comment type="similarity">
    <text evidence="1 2">Belongs to the anti-sigma-factor antagonist family.</text>
</comment>
<dbReference type="Proteomes" id="UP001501842">
    <property type="component" value="Unassembled WGS sequence"/>
</dbReference>
<dbReference type="InterPro" id="IPR002645">
    <property type="entry name" value="STAS_dom"/>
</dbReference>
<gene>
    <name evidence="4" type="ORF">GCM10010439_68270</name>
</gene>
<evidence type="ECO:0000256" key="2">
    <source>
        <dbReference type="RuleBase" id="RU003749"/>
    </source>
</evidence>
<dbReference type="InterPro" id="IPR036513">
    <property type="entry name" value="STAS_dom_sf"/>
</dbReference>
<proteinExistence type="inferred from homology"/>
<dbReference type="PROSITE" id="PS50801">
    <property type="entry name" value="STAS"/>
    <property type="match status" value="1"/>
</dbReference>
<dbReference type="CDD" id="cd07043">
    <property type="entry name" value="STAS_anti-anti-sigma_factors"/>
    <property type="match status" value="1"/>
</dbReference>
<name>A0ABN3URH6_9ACTN</name>
<reference evidence="4 5" key="1">
    <citation type="journal article" date="2019" name="Int. J. Syst. Evol. Microbiol.">
        <title>The Global Catalogue of Microorganisms (GCM) 10K type strain sequencing project: providing services to taxonomists for standard genome sequencing and annotation.</title>
        <authorList>
            <consortium name="The Broad Institute Genomics Platform"/>
            <consortium name="The Broad Institute Genome Sequencing Center for Infectious Disease"/>
            <person name="Wu L."/>
            <person name="Ma J."/>
        </authorList>
    </citation>
    <scope>NUCLEOTIDE SEQUENCE [LARGE SCALE GENOMIC DNA]</scope>
    <source>
        <strain evidence="4 5">JCM 8201</strain>
    </source>
</reference>
<protein>
    <recommendedName>
        <fullName evidence="2">Anti-sigma factor antagonist</fullName>
    </recommendedName>
</protein>
<dbReference type="SUPFAM" id="SSF52091">
    <property type="entry name" value="SpoIIaa-like"/>
    <property type="match status" value="1"/>
</dbReference>
<dbReference type="EMBL" id="BAAATZ010000035">
    <property type="protein sequence ID" value="GAA2737585.1"/>
    <property type="molecule type" value="Genomic_DNA"/>
</dbReference>
<sequence length="103" mass="11316">MRLALDTRKDEDRTLVTARGSIDLHSSESLQSHLIGLLDEGDRQIVVDLAAVDFCDSSGLNVLVRAYKHARVTNAALVVTGAQGRVQNVLRTTGLDKYLIREL</sequence>
<dbReference type="Pfam" id="PF01740">
    <property type="entry name" value="STAS"/>
    <property type="match status" value="1"/>
</dbReference>
<evidence type="ECO:0000313" key="5">
    <source>
        <dbReference type="Proteomes" id="UP001501842"/>
    </source>
</evidence>
<dbReference type="PANTHER" id="PTHR33495:SF2">
    <property type="entry name" value="ANTI-SIGMA FACTOR ANTAGONIST TM_1081-RELATED"/>
    <property type="match status" value="1"/>
</dbReference>
<dbReference type="RefSeq" id="WP_344457185.1">
    <property type="nucleotide sequence ID" value="NZ_BAAATZ010000035.1"/>
</dbReference>
<accession>A0ABN3URH6</accession>
<dbReference type="PANTHER" id="PTHR33495">
    <property type="entry name" value="ANTI-SIGMA FACTOR ANTAGONIST TM_1081-RELATED-RELATED"/>
    <property type="match status" value="1"/>
</dbReference>
<comment type="caution">
    <text evidence="4">The sequence shown here is derived from an EMBL/GenBank/DDBJ whole genome shotgun (WGS) entry which is preliminary data.</text>
</comment>
<organism evidence="4 5">
    <name type="scientific">Actinocorallia aurantiaca</name>
    <dbReference type="NCBI Taxonomy" id="46204"/>
    <lineage>
        <taxon>Bacteria</taxon>
        <taxon>Bacillati</taxon>
        <taxon>Actinomycetota</taxon>
        <taxon>Actinomycetes</taxon>
        <taxon>Streptosporangiales</taxon>
        <taxon>Thermomonosporaceae</taxon>
        <taxon>Actinocorallia</taxon>
    </lineage>
</organism>
<dbReference type="Gene3D" id="3.30.750.24">
    <property type="entry name" value="STAS domain"/>
    <property type="match status" value="1"/>
</dbReference>
<dbReference type="NCBIfam" id="TIGR00377">
    <property type="entry name" value="ant_ant_sig"/>
    <property type="match status" value="1"/>
</dbReference>
<evidence type="ECO:0000256" key="1">
    <source>
        <dbReference type="ARBA" id="ARBA00009013"/>
    </source>
</evidence>
<keyword evidence="5" id="KW-1185">Reference proteome</keyword>
<evidence type="ECO:0000259" key="3">
    <source>
        <dbReference type="PROSITE" id="PS50801"/>
    </source>
</evidence>
<evidence type="ECO:0000313" key="4">
    <source>
        <dbReference type="EMBL" id="GAA2737585.1"/>
    </source>
</evidence>